<keyword evidence="4" id="KW-0235">DNA replication</keyword>
<dbReference type="NCBIfam" id="TIGR00498">
    <property type="entry name" value="lexA"/>
    <property type="match status" value="1"/>
</dbReference>
<evidence type="ECO:0000256" key="2">
    <source>
        <dbReference type="ARBA" id="ARBA00011738"/>
    </source>
</evidence>
<evidence type="ECO:0000256" key="4">
    <source>
        <dbReference type="ARBA" id="ARBA00022705"/>
    </source>
</evidence>
<dbReference type="Gene3D" id="1.10.10.10">
    <property type="entry name" value="Winged helix-like DNA-binding domain superfamily/Winged helix DNA-binding domain"/>
    <property type="match status" value="1"/>
</dbReference>
<keyword evidence="10" id="KW-0804">Transcription</keyword>
<dbReference type="GO" id="GO:0006281">
    <property type="term" value="P:DNA repair"/>
    <property type="evidence" value="ECO:0007669"/>
    <property type="project" value="UniProtKB-KW"/>
</dbReference>
<dbReference type="SUPFAM" id="SSF51306">
    <property type="entry name" value="LexA/Signal peptidase"/>
    <property type="match status" value="1"/>
</dbReference>
<keyword evidence="3" id="KW-0678">Repressor</keyword>
<dbReference type="InterPro" id="IPR015927">
    <property type="entry name" value="Peptidase_S24_S26A/B/C"/>
</dbReference>
<keyword evidence="9" id="KW-0238">DNA-binding</keyword>
<dbReference type="PANTHER" id="PTHR33516">
    <property type="entry name" value="LEXA REPRESSOR"/>
    <property type="match status" value="1"/>
</dbReference>
<protein>
    <recommendedName>
        <fullName evidence="16">LexA repressor DNA-binding domain-containing protein</fullName>
    </recommendedName>
</protein>
<keyword evidence="8" id="KW-0805">Transcription regulation</keyword>
<dbReference type="FunFam" id="1.10.10.10:FF:000009">
    <property type="entry name" value="LexA repressor"/>
    <property type="match status" value="1"/>
</dbReference>
<dbReference type="InterPro" id="IPR050077">
    <property type="entry name" value="LexA_repressor"/>
</dbReference>
<keyword evidence="5" id="KW-0227">DNA damage</keyword>
<dbReference type="InterPro" id="IPR036286">
    <property type="entry name" value="LexA/Signal_pep-like_sf"/>
</dbReference>
<evidence type="ECO:0000259" key="14">
    <source>
        <dbReference type="Pfam" id="PF01726"/>
    </source>
</evidence>
<dbReference type="Gene3D" id="2.10.109.10">
    <property type="entry name" value="Umud Fragment, subunit A"/>
    <property type="match status" value="1"/>
</dbReference>
<keyword evidence="7" id="KW-0068">Autocatalytic cleavage</keyword>
<keyword evidence="11" id="KW-0234">DNA repair</keyword>
<gene>
    <name evidence="15" type="ORF">METZ01_LOCUS93088</name>
</gene>
<dbReference type="FunFam" id="2.10.109.10:FF:000001">
    <property type="entry name" value="LexA repressor"/>
    <property type="match status" value="1"/>
</dbReference>
<dbReference type="PANTHER" id="PTHR33516:SF2">
    <property type="entry name" value="LEXA REPRESSOR-RELATED"/>
    <property type="match status" value="1"/>
</dbReference>
<dbReference type="GO" id="GO:0009432">
    <property type="term" value="P:SOS response"/>
    <property type="evidence" value="ECO:0007669"/>
    <property type="project" value="UniProtKB-KW"/>
</dbReference>
<dbReference type="GO" id="GO:0004252">
    <property type="term" value="F:serine-type endopeptidase activity"/>
    <property type="evidence" value="ECO:0007669"/>
    <property type="project" value="InterPro"/>
</dbReference>
<dbReference type="Pfam" id="PF01726">
    <property type="entry name" value="LexA_DNA_bind"/>
    <property type="match status" value="1"/>
</dbReference>
<name>A0A381VJ59_9ZZZZ</name>
<dbReference type="PRINTS" id="PR00726">
    <property type="entry name" value="LEXASERPTASE"/>
</dbReference>
<dbReference type="InterPro" id="IPR039418">
    <property type="entry name" value="LexA-like"/>
</dbReference>
<reference evidence="15" key="1">
    <citation type="submission" date="2018-05" db="EMBL/GenBank/DDBJ databases">
        <authorList>
            <person name="Lanie J.A."/>
            <person name="Ng W.-L."/>
            <person name="Kazmierczak K.M."/>
            <person name="Andrzejewski T.M."/>
            <person name="Davidsen T.M."/>
            <person name="Wayne K.J."/>
            <person name="Tettelin H."/>
            <person name="Glass J.I."/>
            <person name="Rusch D."/>
            <person name="Podicherti R."/>
            <person name="Tsui H.-C.T."/>
            <person name="Winkler M.E."/>
        </authorList>
    </citation>
    <scope>NUCLEOTIDE SEQUENCE</scope>
</reference>
<feature type="domain" description="Peptidase S24/S26A/S26B/S26C" evidence="13">
    <location>
        <begin position="85"/>
        <end position="203"/>
    </location>
</feature>
<evidence type="ECO:0000256" key="8">
    <source>
        <dbReference type="ARBA" id="ARBA00023015"/>
    </source>
</evidence>
<evidence type="ECO:0000256" key="1">
    <source>
        <dbReference type="ARBA" id="ARBA00007484"/>
    </source>
</evidence>
<feature type="domain" description="LexA repressor DNA-binding" evidence="14">
    <location>
        <begin position="3"/>
        <end position="66"/>
    </location>
</feature>
<evidence type="ECO:0000256" key="9">
    <source>
        <dbReference type="ARBA" id="ARBA00023125"/>
    </source>
</evidence>
<dbReference type="AlphaFoldDB" id="A0A381VJ59"/>
<evidence type="ECO:0000256" key="12">
    <source>
        <dbReference type="ARBA" id="ARBA00023236"/>
    </source>
</evidence>
<dbReference type="SUPFAM" id="SSF46785">
    <property type="entry name" value="Winged helix' DNA-binding domain"/>
    <property type="match status" value="1"/>
</dbReference>
<evidence type="ECO:0000256" key="11">
    <source>
        <dbReference type="ARBA" id="ARBA00023204"/>
    </source>
</evidence>
<dbReference type="InterPro" id="IPR006200">
    <property type="entry name" value="LexA"/>
</dbReference>
<dbReference type="Pfam" id="PF00717">
    <property type="entry name" value="Peptidase_S24"/>
    <property type="match status" value="1"/>
</dbReference>
<comment type="subunit">
    <text evidence="2">Homodimer.</text>
</comment>
<dbReference type="GO" id="GO:0006260">
    <property type="term" value="P:DNA replication"/>
    <property type="evidence" value="ECO:0007669"/>
    <property type="project" value="UniProtKB-KW"/>
</dbReference>
<comment type="similarity">
    <text evidence="1">Belongs to the peptidase S24 family.</text>
</comment>
<dbReference type="InterPro" id="IPR036390">
    <property type="entry name" value="WH_DNA-bd_sf"/>
</dbReference>
<dbReference type="GO" id="GO:0003677">
    <property type="term" value="F:DNA binding"/>
    <property type="evidence" value="ECO:0007669"/>
    <property type="project" value="UniProtKB-KW"/>
</dbReference>
<evidence type="ECO:0008006" key="16">
    <source>
        <dbReference type="Google" id="ProtNLM"/>
    </source>
</evidence>
<evidence type="ECO:0000256" key="10">
    <source>
        <dbReference type="ARBA" id="ARBA00023163"/>
    </source>
</evidence>
<proteinExistence type="inferred from homology"/>
<dbReference type="InterPro" id="IPR036388">
    <property type="entry name" value="WH-like_DNA-bd_sf"/>
</dbReference>
<keyword evidence="6" id="KW-0378">Hydrolase</keyword>
<evidence type="ECO:0000256" key="6">
    <source>
        <dbReference type="ARBA" id="ARBA00022801"/>
    </source>
</evidence>
<evidence type="ECO:0000256" key="7">
    <source>
        <dbReference type="ARBA" id="ARBA00022813"/>
    </source>
</evidence>
<evidence type="ECO:0000259" key="13">
    <source>
        <dbReference type="Pfam" id="PF00717"/>
    </source>
</evidence>
<dbReference type="EMBL" id="UINC01008953">
    <property type="protein sequence ID" value="SVA40234.1"/>
    <property type="molecule type" value="Genomic_DNA"/>
</dbReference>
<dbReference type="GO" id="GO:0006508">
    <property type="term" value="P:proteolysis"/>
    <property type="evidence" value="ECO:0007669"/>
    <property type="project" value="InterPro"/>
</dbReference>
<dbReference type="InterPro" id="IPR006199">
    <property type="entry name" value="LexA_DNA-bd_dom"/>
</dbReference>
<organism evidence="15">
    <name type="scientific">marine metagenome</name>
    <dbReference type="NCBI Taxonomy" id="408172"/>
    <lineage>
        <taxon>unclassified sequences</taxon>
        <taxon>metagenomes</taxon>
        <taxon>ecological metagenomes</taxon>
    </lineage>
</organism>
<dbReference type="InterPro" id="IPR006197">
    <property type="entry name" value="Peptidase_S24_LexA"/>
</dbReference>
<dbReference type="CDD" id="cd06529">
    <property type="entry name" value="S24_LexA-like"/>
    <property type="match status" value="1"/>
</dbReference>
<evidence type="ECO:0000313" key="15">
    <source>
        <dbReference type="EMBL" id="SVA40234.1"/>
    </source>
</evidence>
<evidence type="ECO:0000256" key="3">
    <source>
        <dbReference type="ARBA" id="ARBA00022491"/>
    </source>
</evidence>
<sequence>MPKELTDRQQEIFDFIATIIRSRGAPPTIREIMDQFHINSTNGVRTTLAALEKKGRIRRHPRLSRGIELIDSGPSTVSLDTLEIPVLGRVAAGAPILAEEHVETTVHVDRSLIPSSGTVFALRVQGDSMIDAGILDGDIVVARQQETANRGDIVVALIDDEATVKRFEHGPNGVRLVPENPAYAPIEVNGEDGVEFRIAGRVVGLMRRF</sequence>
<dbReference type="HAMAP" id="MF_00015">
    <property type="entry name" value="LexA"/>
    <property type="match status" value="1"/>
</dbReference>
<dbReference type="GO" id="GO:0045892">
    <property type="term" value="P:negative regulation of DNA-templated transcription"/>
    <property type="evidence" value="ECO:0007669"/>
    <property type="project" value="InterPro"/>
</dbReference>
<evidence type="ECO:0000256" key="5">
    <source>
        <dbReference type="ARBA" id="ARBA00022763"/>
    </source>
</evidence>
<keyword evidence="12" id="KW-0742">SOS response</keyword>
<accession>A0A381VJ59</accession>